<accession>A0A4Q1BZR8</accession>
<dbReference type="GO" id="GO:0016787">
    <property type="term" value="F:hydrolase activity"/>
    <property type="evidence" value="ECO:0007669"/>
    <property type="project" value="InterPro"/>
</dbReference>
<keyword evidence="3" id="KW-1185">Reference proteome</keyword>
<organism evidence="2 3">
    <name type="scientific">Aquirufa rosea</name>
    <dbReference type="NCBI Taxonomy" id="2509241"/>
    <lineage>
        <taxon>Bacteria</taxon>
        <taxon>Pseudomonadati</taxon>
        <taxon>Bacteroidota</taxon>
        <taxon>Cytophagia</taxon>
        <taxon>Cytophagales</taxon>
        <taxon>Flectobacillaceae</taxon>
        <taxon>Aquirufa</taxon>
    </lineage>
</organism>
<feature type="domain" description="3-keto-alpha-glucoside-1,2-lyase/3-keto-2-hydroxy-glucal hydratase" evidence="1">
    <location>
        <begin position="24"/>
        <end position="206"/>
    </location>
</feature>
<sequence>MKKIALTVMFGLMACTLGFSQKGKWVELFDGKSLDGWKASERPESFRVEDGNLVVEGQRAHLYYDGAFNNHNFKDFEVQARIMTFPGANSGLYVHTDFLPGDWPKQGYEIQVNNSHTDWRRSASLYNVVDVAEVYVKDNEWYDMTVTVKGNRIVTKINGITVVDYTQPENPLRNKGQELRLIKNGTIAIQAHDPKSKVMYKSIKVRLL</sequence>
<protein>
    <submittedName>
        <fullName evidence="2">DUF1080 domain-containing protein</fullName>
    </submittedName>
</protein>
<dbReference type="EMBL" id="SDHY01000003">
    <property type="protein sequence ID" value="RXK49646.1"/>
    <property type="molecule type" value="Genomic_DNA"/>
</dbReference>
<dbReference type="Proteomes" id="UP000289455">
    <property type="component" value="Unassembled WGS sequence"/>
</dbReference>
<dbReference type="OrthoDB" id="949239at2"/>
<gene>
    <name evidence="2" type="ORF">ESB04_05585</name>
</gene>
<evidence type="ECO:0000313" key="2">
    <source>
        <dbReference type="EMBL" id="RXK49646.1"/>
    </source>
</evidence>
<dbReference type="PROSITE" id="PS51257">
    <property type="entry name" value="PROKAR_LIPOPROTEIN"/>
    <property type="match status" value="1"/>
</dbReference>
<evidence type="ECO:0000259" key="1">
    <source>
        <dbReference type="Pfam" id="PF06439"/>
    </source>
</evidence>
<dbReference type="AlphaFoldDB" id="A0A4Q1BZR8"/>
<name>A0A4Q1BZR8_9BACT</name>
<reference evidence="2 3" key="1">
    <citation type="submission" date="2019-01" db="EMBL/GenBank/DDBJ databases">
        <title>Cytophagaceae bacterium strain CAR-16.</title>
        <authorList>
            <person name="Chen W.-M."/>
        </authorList>
    </citation>
    <scope>NUCLEOTIDE SEQUENCE [LARGE SCALE GENOMIC DNA]</scope>
    <source>
        <strain evidence="2 3">CAR-16</strain>
    </source>
</reference>
<proteinExistence type="predicted"/>
<evidence type="ECO:0000313" key="3">
    <source>
        <dbReference type="Proteomes" id="UP000289455"/>
    </source>
</evidence>
<dbReference type="Gene3D" id="2.60.120.560">
    <property type="entry name" value="Exo-inulinase, domain 1"/>
    <property type="match status" value="1"/>
</dbReference>
<dbReference type="InterPro" id="IPR010496">
    <property type="entry name" value="AL/BT2_dom"/>
</dbReference>
<dbReference type="Pfam" id="PF06439">
    <property type="entry name" value="3keto-disac_hyd"/>
    <property type="match status" value="1"/>
</dbReference>
<comment type="caution">
    <text evidence="2">The sequence shown here is derived from an EMBL/GenBank/DDBJ whole genome shotgun (WGS) entry which is preliminary data.</text>
</comment>